<feature type="transmembrane region" description="Helical" evidence="6">
    <location>
        <begin position="134"/>
        <end position="154"/>
    </location>
</feature>
<dbReference type="AlphaFoldDB" id="A0A9X3LDL2"/>
<keyword evidence="3 6" id="KW-0812">Transmembrane</keyword>
<dbReference type="Pfam" id="PF00953">
    <property type="entry name" value="Glycos_transf_4"/>
    <property type="match status" value="1"/>
</dbReference>
<comment type="caution">
    <text evidence="7">The sequence shown here is derived from an EMBL/GenBank/DDBJ whole genome shotgun (WGS) entry which is preliminary data.</text>
</comment>
<name>A0A9X3LDL2_9BACL</name>
<evidence type="ECO:0000256" key="4">
    <source>
        <dbReference type="ARBA" id="ARBA00022989"/>
    </source>
</evidence>
<organism evidence="7 8">
    <name type="scientific">Paenisporosarcina quisquiliarum</name>
    <dbReference type="NCBI Taxonomy" id="365346"/>
    <lineage>
        <taxon>Bacteria</taxon>
        <taxon>Bacillati</taxon>
        <taxon>Bacillota</taxon>
        <taxon>Bacilli</taxon>
        <taxon>Bacillales</taxon>
        <taxon>Caryophanaceae</taxon>
        <taxon>Paenisporosarcina</taxon>
    </lineage>
</organism>
<comment type="subcellular location">
    <subcellularLocation>
        <location evidence="1">Membrane</location>
        <topology evidence="1">Multi-pass membrane protein</topology>
    </subcellularLocation>
</comment>
<gene>
    <name evidence="7" type="ORF">M9R32_02145</name>
</gene>
<feature type="transmembrane region" description="Helical" evidence="6">
    <location>
        <begin position="210"/>
        <end position="228"/>
    </location>
</feature>
<feature type="transmembrane region" description="Helical" evidence="6">
    <location>
        <begin position="85"/>
        <end position="103"/>
    </location>
</feature>
<evidence type="ECO:0000313" key="7">
    <source>
        <dbReference type="EMBL" id="MCZ8535991.1"/>
    </source>
</evidence>
<keyword evidence="8" id="KW-1185">Reference proteome</keyword>
<keyword evidence="2" id="KW-0808">Transferase</keyword>
<evidence type="ECO:0000313" key="8">
    <source>
        <dbReference type="Proteomes" id="UP001152173"/>
    </source>
</evidence>
<reference evidence="7" key="1">
    <citation type="submission" date="2022-05" db="EMBL/GenBank/DDBJ databases">
        <authorList>
            <person name="Colautti A."/>
            <person name="Iacumin L."/>
        </authorList>
    </citation>
    <scope>NUCLEOTIDE SEQUENCE</scope>
    <source>
        <strain evidence="7">SK 55</strain>
    </source>
</reference>
<evidence type="ECO:0000256" key="6">
    <source>
        <dbReference type="SAM" id="Phobius"/>
    </source>
</evidence>
<feature type="transmembrane region" description="Helical" evidence="6">
    <location>
        <begin position="185"/>
        <end position="204"/>
    </location>
</feature>
<keyword evidence="4 6" id="KW-1133">Transmembrane helix</keyword>
<protein>
    <submittedName>
        <fullName evidence="7">UDP-N-acetylmuramyl pentapeptide phosphotransferase</fullName>
    </submittedName>
</protein>
<keyword evidence="5 6" id="KW-0472">Membrane</keyword>
<dbReference type="RefSeq" id="WP_269925090.1">
    <property type="nucleotide sequence ID" value="NZ_JAMKBJ010000001.1"/>
</dbReference>
<evidence type="ECO:0000256" key="2">
    <source>
        <dbReference type="ARBA" id="ARBA00022679"/>
    </source>
</evidence>
<evidence type="ECO:0000256" key="5">
    <source>
        <dbReference type="ARBA" id="ARBA00023136"/>
    </source>
</evidence>
<accession>A0A9X3LDL2</accession>
<sequence length="234" mass="26074">MFIGSVLIASLTKITQIFKLPRIWELLGQISASLIIIKVGKLDISLLNLTYGGQIELGYLSIPFSLLFLVGFTNVMNMEKVQNHLILLLPCVSLVSLSILAFIMGDSFVSLAGICTCLTIIIILLYGYFSRKDFVGRTITSSIGFIIASLSFALLQISIVTIYIPIFTLALPFALYYLIHNKFTIIQSITISFLIAILFSVIIFVVPDYILGYLVVGLTIILVITQLSRRYRFI</sequence>
<dbReference type="InterPro" id="IPR000715">
    <property type="entry name" value="Glycosyl_transferase_4"/>
</dbReference>
<dbReference type="Proteomes" id="UP001152173">
    <property type="component" value="Unassembled WGS sequence"/>
</dbReference>
<proteinExistence type="predicted"/>
<evidence type="ECO:0000256" key="1">
    <source>
        <dbReference type="ARBA" id="ARBA00004141"/>
    </source>
</evidence>
<dbReference type="GO" id="GO:0016780">
    <property type="term" value="F:phosphotransferase activity, for other substituted phosphate groups"/>
    <property type="evidence" value="ECO:0007669"/>
    <property type="project" value="InterPro"/>
</dbReference>
<dbReference type="GO" id="GO:0016020">
    <property type="term" value="C:membrane"/>
    <property type="evidence" value="ECO:0007669"/>
    <property type="project" value="UniProtKB-SubCell"/>
</dbReference>
<feature type="transmembrane region" description="Helical" evidence="6">
    <location>
        <begin position="109"/>
        <end position="129"/>
    </location>
</feature>
<feature type="transmembrane region" description="Helical" evidence="6">
    <location>
        <begin position="57"/>
        <end position="76"/>
    </location>
</feature>
<evidence type="ECO:0000256" key="3">
    <source>
        <dbReference type="ARBA" id="ARBA00022692"/>
    </source>
</evidence>
<dbReference type="EMBL" id="JAMKBJ010000001">
    <property type="protein sequence ID" value="MCZ8535991.1"/>
    <property type="molecule type" value="Genomic_DNA"/>
</dbReference>